<accession>A0A848GRJ5</accession>
<name>A0A848GRJ5_9BACT</name>
<proteinExistence type="predicted"/>
<dbReference type="NCBIfam" id="NF038153">
    <property type="entry name" value="lant_leader_L1a"/>
    <property type="match status" value="1"/>
</dbReference>
<dbReference type="Proteomes" id="UP000583266">
    <property type="component" value="Unassembled WGS sequence"/>
</dbReference>
<sequence length="58" mass="6511">MKKKKIQLEKKLTLKKETLTALTQHQQAHVAGGFVFASRTPDCETQPITGRPFCILCP</sequence>
<organism evidence="1 2">
    <name type="scientific">Chitinophaga fulva</name>
    <dbReference type="NCBI Taxonomy" id="2728842"/>
    <lineage>
        <taxon>Bacteria</taxon>
        <taxon>Pseudomonadati</taxon>
        <taxon>Bacteroidota</taxon>
        <taxon>Chitinophagia</taxon>
        <taxon>Chitinophagales</taxon>
        <taxon>Chitinophagaceae</taxon>
        <taxon>Chitinophaga</taxon>
    </lineage>
</organism>
<evidence type="ECO:0008006" key="3">
    <source>
        <dbReference type="Google" id="ProtNLM"/>
    </source>
</evidence>
<gene>
    <name evidence="1" type="ORF">HHL17_21055</name>
</gene>
<dbReference type="EMBL" id="JABBGC010000002">
    <property type="protein sequence ID" value="NML39702.1"/>
    <property type="molecule type" value="Genomic_DNA"/>
</dbReference>
<comment type="caution">
    <text evidence="1">The sequence shown here is derived from an EMBL/GenBank/DDBJ whole genome shotgun (WGS) entry which is preliminary data.</text>
</comment>
<evidence type="ECO:0000313" key="1">
    <source>
        <dbReference type="EMBL" id="NML39702.1"/>
    </source>
</evidence>
<protein>
    <recommendedName>
        <fullName evidence="3">Class I lanthipeptide</fullName>
    </recommendedName>
</protein>
<evidence type="ECO:0000313" key="2">
    <source>
        <dbReference type="Proteomes" id="UP000583266"/>
    </source>
</evidence>
<dbReference type="InterPro" id="IPR058238">
    <property type="entry name" value="Lant_leader_dom"/>
</dbReference>
<dbReference type="RefSeq" id="WP_169226762.1">
    <property type="nucleotide sequence ID" value="NZ_JABBGC010000002.1"/>
</dbReference>
<keyword evidence="2" id="KW-1185">Reference proteome</keyword>
<dbReference type="AlphaFoldDB" id="A0A848GRJ5"/>
<reference evidence="1 2" key="1">
    <citation type="submission" date="2020-04" db="EMBL/GenBank/DDBJ databases">
        <title>Chitinophaga sp. G-6-1-13 sp. nov., isolated from soil.</title>
        <authorList>
            <person name="Dahal R.H."/>
            <person name="Chaudhary D.K."/>
        </authorList>
    </citation>
    <scope>NUCLEOTIDE SEQUENCE [LARGE SCALE GENOMIC DNA]</scope>
    <source>
        <strain evidence="1 2">G-6-1-13</strain>
    </source>
</reference>